<feature type="compositionally biased region" description="Low complexity" evidence="9">
    <location>
        <begin position="1327"/>
        <end position="1346"/>
    </location>
</feature>
<feature type="compositionally biased region" description="Polar residues" evidence="9">
    <location>
        <begin position="555"/>
        <end position="566"/>
    </location>
</feature>
<dbReference type="Pfam" id="PF03372">
    <property type="entry name" value="Exo_endo_phos"/>
    <property type="match status" value="1"/>
</dbReference>
<keyword evidence="2 8" id="KW-0813">Transport</keyword>
<dbReference type="InterPro" id="IPR003280">
    <property type="entry name" value="2pore_dom_K_chnl"/>
</dbReference>
<evidence type="ECO:0000256" key="10">
    <source>
        <dbReference type="SAM" id="Phobius"/>
    </source>
</evidence>
<dbReference type="InterPro" id="IPR013099">
    <property type="entry name" value="K_chnl_dom"/>
</dbReference>
<feature type="compositionally biased region" description="Basic residues" evidence="9">
    <location>
        <begin position="16"/>
        <end position="25"/>
    </location>
</feature>
<comment type="caution">
    <text evidence="13">The sequence shown here is derived from an EMBL/GenBank/DDBJ whole genome shotgun (WGS) entry which is preliminary data.</text>
</comment>
<dbReference type="InterPro" id="IPR005135">
    <property type="entry name" value="Endo/exonuclease/phosphatase"/>
</dbReference>
<dbReference type="CDD" id="cd09076">
    <property type="entry name" value="L1-EN"/>
    <property type="match status" value="1"/>
</dbReference>
<feature type="transmembrane region" description="Helical" evidence="10">
    <location>
        <begin position="260"/>
        <end position="277"/>
    </location>
</feature>
<evidence type="ECO:0000313" key="14">
    <source>
        <dbReference type="Proteomes" id="UP001303046"/>
    </source>
</evidence>
<gene>
    <name evidence="13" type="primary">Necator_chrX.g26002</name>
    <name evidence="13" type="ORF">RB195_025836</name>
</gene>
<proteinExistence type="inferred from homology"/>
<feature type="region of interest" description="Disordered" evidence="9">
    <location>
        <begin position="1"/>
        <end position="25"/>
    </location>
</feature>
<feature type="transmembrane region" description="Helical" evidence="10">
    <location>
        <begin position="149"/>
        <end position="170"/>
    </location>
</feature>
<feature type="domain" description="Endonuclease/exonuclease/phosphatase" evidence="11">
    <location>
        <begin position="613"/>
        <end position="845"/>
    </location>
</feature>
<dbReference type="EMBL" id="JAVFWL010000006">
    <property type="protein sequence ID" value="KAK6766171.1"/>
    <property type="molecule type" value="Genomic_DNA"/>
</dbReference>
<dbReference type="CDD" id="cd01650">
    <property type="entry name" value="RT_nLTR_like"/>
    <property type="match status" value="1"/>
</dbReference>
<dbReference type="PANTHER" id="PTHR11003:SF335">
    <property type="entry name" value="POTASSIUM CHANNEL DOMAIN-CONTAINING PROTEIN"/>
    <property type="match status" value="1"/>
</dbReference>
<accession>A0ABR1EWF4</accession>
<feature type="region of interest" description="Disordered" evidence="9">
    <location>
        <begin position="475"/>
        <end position="519"/>
    </location>
</feature>
<keyword evidence="7 8" id="KW-0407">Ion channel</keyword>
<feature type="domain" description="Potassium channel" evidence="12">
    <location>
        <begin position="252"/>
        <end position="308"/>
    </location>
</feature>
<comment type="subcellular location">
    <subcellularLocation>
        <location evidence="1">Membrane</location>
        <topology evidence="1">Multi-pass membrane protein</topology>
    </subcellularLocation>
</comment>
<dbReference type="SUPFAM" id="SSF56219">
    <property type="entry name" value="DNase I-like"/>
    <property type="match status" value="1"/>
</dbReference>
<keyword evidence="4 10" id="KW-1133">Transmembrane helix</keyword>
<dbReference type="Proteomes" id="UP001303046">
    <property type="component" value="Unassembled WGS sequence"/>
</dbReference>
<evidence type="ECO:0000313" key="13">
    <source>
        <dbReference type="EMBL" id="KAK6766171.1"/>
    </source>
</evidence>
<feature type="transmembrane region" description="Helical" evidence="10">
    <location>
        <begin position="377"/>
        <end position="396"/>
    </location>
</feature>
<evidence type="ECO:0000256" key="4">
    <source>
        <dbReference type="ARBA" id="ARBA00022989"/>
    </source>
</evidence>
<evidence type="ECO:0000259" key="11">
    <source>
        <dbReference type="Pfam" id="PF03372"/>
    </source>
</evidence>
<dbReference type="PRINTS" id="PR01333">
    <property type="entry name" value="2POREKCHANEL"/>
</dbReference>
<keyword evidence="3 8" id="KW-0812">Transmembrane</keyword>
<feature type="compositionally biased region" description="Basic and acidic residues" evidence="9">
    <location>
        <begin position="1437"/>
        <end position="1448"/>
    </location>
</feature>
<feature type="compositionally biased region" description="Basic and acidic residues" evidence="9">
    <location>
        <begin position="475"/>
        <end position="490"/>
    </location>
</feature>
<feature type="transmembrane region" description="Helical" evidence="10">
    <location>
        <begin position="284"/>
        <end position="301"/>
    </location>
</feature>
<feature type="transmembrane region" description="Helical" evidence="10">
    <location>
        <begin position="428"/>
        <end position="449"/>
    </location>
</feature>
<evidence type="ECO:0000256" key="8">
    <source>
        <dbReference type="RuleBase" id="RU003857"/>
    </source>
</evidence>
<dbReference type="Gene3D" id="1.10.287.70">
    <property type="match status" value="1"/>
</dbReference>
<comment type="similarity">
    <text evidence="8">Belongs to the two pore domain potassium channel (TC 1.A.1.8) family.</text>
</comment>
<sequence>MTQQLNPQATNISNMSRRHPIRRYRPGLDEDQTRDAMKVLEKFVRKKYRNSVLVGTNDYDLNSSELLTPQPSSRPASGIQFPQFPSRQFTFDQSTVGQESRPPLVSTYTFDFTEHSVKDEIRFDKDNETKAAYISRVLRYFYEYLGLKHLALILILIFYALVGGFIFMVIELPAQQQADSDFIKDSKQRHSHLASFLLQSLYTSGCLKELRSKHDSETQIVHENSLCALTLRPLLKSYDESVRKALAPQIQWKWDYWNSVYYAGTIFTTIGYGNITCRTPVGRFVTILYALFGIPMMLAVLNVIGKALFGQAQTSYIFVRRLFRRRLRHLKRSRDMERSGTIETMTTDDTQGMKQNPVEDLSHVDETGLFETFPMSLAILLVFLYMFLCSFVFSIWEQWDFFTAVYFSFISMSTVGFGDVIPGHPRYACVFFAFYFVGLALFSMCYAIIQVRWENQYMWALQLIDQEHQDLIDHQEPTQEHEKEEKEQKSAVDNSSSIRWRSPHHENSDSDGEHIEELSSTDRNRCSTVLLDSKDLPVVPPPVLGVFLSRSISTRQKSTLTRSESALSRRVSRYSRKESPDSGGKPGTVAPGRTGLQESCRLPKRKRTRMAICTYNARTLASEAAIEDLMMQAKKIKYDVIGLTETRRRHPLNAVYETGEELFLGTCDSRGVGGVGVLVNTSMAKNIDSFEQLTTRIGRLRMRRCGPIPALTIFVVYAPTSSYEEEEVEAFYMDLEKFYQEDHAFYKVIVGDFNAKVGPRRTPEELHIGTHGLQWNDQGERLSEFIMTTKTIHGNSQFQKPSSLRWTWESPGGGYRNEIDHIIVNKRFCLTDVGVVPKFYTGSDHRLLRGRFSFTRRAEKAAKFRERNPRTTINWDLFATLAGFWEDSAMDNIDEEYDRLVEHLHDCAKKAESFKTTKRIEKVLDEGQPCEQAGFRKGFSTIDHIHTVSKLIEVSREYKMPLCLTFIDLKKAFDSVETEAVVEALDNQGVPTLEYKATLENAVRKLEWDDMGVKVDGRQLHHLRFADDIVLVTPSISQAERMLTEFDETCGCIGLQLNLQKTIFMRNGWVSDAPFTLNGTNISECTSYVYLGRELNMMNDLTPELGRRRRAAWGAYKSIEDVVKKTRNTRLRAHLFNTTVLPALTYASETWAFRKQEENAVSVIERAIERVMLGVSRFTQVRDGIRSSLLRQRSKIRDAAAFAKESKIRWAGHVMRFDDNRWTRAVSDWVPRDIKRTTGRPPTRWSDFFTKSLKEKYDALRVPRERRNHWATLARDRDKWKNHWRPLDQFEDQRESRSFFSSTNSENLSPVENKSPWLSVSTDQFISPGPSGPRSTSSAASLSQRGVHGHKLSAINEVSDEDTLQSRRGSVMRKLQRYDAVEVETPLIERINIETESLEKLWPTDSPETTSLSPPEDDFGSDPSPESNRSLNPAKIDSSRDKATPSNR</sequence>
<keyword evidence="5 8" id="KW-0406">Ion transport</keyword>
<protein>
    <recommendedName>
        <fullName evidence="15">Ion channel</fullName>
    </recommendedName>
</protein>
<evidence type="ECO:0000256" key="1">
    <source>
        <dbReference type="ARBA" id="ARBA00004141"/>
    </source>
</evidence>
<evidence type="ECO:0000256" key="6">
    <source>
        <dbReference type="ARBA" id="ARBA00023136"/>
    </source>
</evidence>
<evidence type="ECO:0000259" key="12">
    <source>
        <dbReference type="Pfam" id="PF07885"/>
    </source>
</evidence>
<evidence type="ECO:0000256" key="9">
    <source>
        <dbReference type="SAM" id="MobiDB-lite"/>
    </source>
</evidence>
<feature type="compositionally biased region" description="Basic and acidic residues" evidence="9">
    <location>
        <begin position="503"/>
        <end position="519"/>
    </location>
</feature>
<reference evidence="13 14" key="1">
    <citation type="submission" date="2023-08" db="EMBL/GenBank/DDBJ databases">
        <title>A Necator americanus chromosomal reference genome.</title>
        <authorList>
            <person name="Ilik V."/>
            <person name="Petrzelkova K.J."/>
            <person name="Pardy F."/>
            <person name="Fuh T."/>
            <person name="Niatou-Singa F.S."/>
            <person name="Gouil Q."/>
            <person name="Baker L."/>
            <person name="Ritchie M.E."/>
            <person name="Jex A.R."/>
            <person name="Gazzola D."/>
            <person name="Li H."/>
            <person name="Toshio Fujiwara R."/>
            <person name="Zhan B."/>
            <person name="Aroian R.V."/>
            <person name="Pafco B."/>
            <person name="Schwarz E.M."/>
        </authorList>
    </citation>
    <scope>NUCLEOTIDE SEQUENCE [LARGE SCALE GENOMIC DNA]</scope>
    <source>
        <strain evidence="13 14">Aroian</strain>
        <tissue evidence="13">Whole animal</tissue>
    </source>
</reference>
<feature type="domain" description="Potassium channel" evidence="12">
    <location>
        <begin position="381"/>
        <end position="450"/>
    </location>
</feature>
<feature type="transmembrane region" description="Helical" evidence="10">
    <location>
        <begin position="402"/>
        <end position="421"/>
    </location>
</feature>
<evidence type="ECO:0000256" key="2">
    <source>
        <dbReference type="ARBA" id="ARBA00022448"/>
    </source>
</evidence>
<dbReference type="InterPro" id="IPR036691">
    <property type="entry name" value="Endo/exonu/phosph_ase_sf"/>
</dbReference>
<dbReference type="Gene3D" id="3.60.10.10">
    <property type="entry name" value="Endonuclease/exonuclease/phosphatase"/>
    <property type="match status" value="1"/>
</dbReference>
<evidence type="ECO:0000256" key="3">
    <source>
        <dbReference type="ARBA" id="ARBA00022692"/>
    </source>
</evidence>
<dbReference type="SUPFAM" id="SSF81324">
    <property type="entry name" value="Voltage-gated potassium channels"/>
    <property type="match status" value="2"/>
</dbReference>
<feature type="compositionally biased region" description="Polar residues" evidence="9">
    <location>
        <begin position="1"/>
        <end position="15"/>
    </location>
</feature>
<dbReference type="Pfam" id="PF07885">
    <property type="entry name" value="Ion_trans_2"/>
    <property type="match status" value="2"/>
</dbReference>
<keyword evidence="6 10" id="KW-0472">Membrane</keyword>
<evidence type="ECO:0000256" key="7">
    <source>
        <dbReference type="ARBA" id="ARBA00023303"/>
    </source>
</evidence>
<evidence type="ECO:0000256" key="5">
    <source>
        <dbReference type="ARBA" id="ARBA00023065"/>
    </source>
</evidence>
<feature type="compositionally biased region" description="Polar residues" evidence="9">
    <location>
        <begin position="1298"/>
        <end position="1325"/>
    </location>
</feature>
<feature type="region of interest" description="Disordered" evidence="9">
    <location>
        <begin position="555"/>
        <end position="598"/>
    </location>
</feature>
<feature type="region of interest" description="Disordered" evidence="9">
    <location>
        <begin position="1399"/>
        <end position="1448"/>
    </location>
</feature>
<feature type="region of interest" description="Disordered" evidence="9">
    <location>
        <begin position="1295"/>
        <end position="1367"/>
    </location>
</feature>
<name>A0ABR1EWF4_NECAM</name>
<organism evidence="13 14">
    <name type="scientific">Necator americanus</name>
    <name type="common">Human hookworm</name>
    <dbReference type="NCBI Taxonomy" id="51031"/>
    <lineage>
        <taxon>Eukaryota</taxon>
        <taxon>Metazoa</taxon>
        <taxon>Ecdysozoa</taxon>
        <taxon>Nematoda</taxon>
        <taxon>Chromadorea</taxon>
        <taxon>Rhabditida</taxon>
        <taxon>Rhabditina</taxon>
        <taxon>Rhabditomorpha</taxon>
        <taxon>Strongyloidea</taxon>
        <taxon>Ancylostomatidae</taxon>
        <taxon>Bunostominae</taxon>
        <taxon>Necator</taxon>
    </lineage>
</organism>
<dbReference type="PANTHER" id="PTHR11003">
    <property type="entry name" value="POTASSIUM CHANNEL, SUBFAMILY K"/>
    <property type="match status" value="1"/>
</dbReference>
<evidence type="ECO:0008006" key="15">
    <source>
        <dbReference type="Google" id="ProtNLM"/>
    </source>
</evidence>
<keyword evidence="14" id="KW-1185">Reference proteome</keyword>